<evidence type="ECO:0000313" key="1">
    <source>
        <dbReference type="EMBL" id="QEQ93649.1"/>
    </source>
</evidence>
<accession>A0A5J6D772</accession>
<dbReference type="KEGG" id="vg:77931425"/>
<gene>
    <name evidence="1" type="primary">71</name>
    <name evidence="1" type="ORF">SEA_ZUKO_71</name>
</gene>
<proteinExistence type="predicted"/>
<sequence>MTNIVPVLQVLGLPLSSGTAEVIEAIRGIQRVAQRQKERADAMEENWKTEHARVKRAEDPDNWRVVWSGDEATADVDSTVLTHGNYLTLDGTGQALFYFRPCCQSLRCECLQRNAEGYCPCHDNDE</sequence>
<dbReference type="EMBL" id="MN204493">
    <property type="protein sequence ID" value="QEQ93649.1"/>
    <property type="molecule type" value="Genomic_DNA"/>
</dbReference>
<dbReference type="GeneID" id="77931425"/>
<dbReference type="RefSeq" id="YP_010655562.1">
    <property type="nucleotide sequence ID" value="NC_070829.1"/>
</dbReference>
<name>A0A5J6D772_9CAUD</name>
<protein>
    <submittedName>
        <fullName evidence="1">Uncharacterized protein</fullName>
    </submittedName>
</protein>
<organism evidence="1 2">
    <name type="scientific">Streptomyces phage Zuko</name>
    <dbReference type="NCBI Taxonomy" id="2601695"/>
    <lineage>
        <taxon>Viruses</taxon>
        <taxon>Duplodnaviria</taxon>
        <taxon>Heunggongvirae</taxon>
        <taxon>Uroviricota</taxon>
        <taxon>Caudoviricetes</taxon>
        <taxon>Zukovirus</taxon>
        <taxon>Zukovirus zuko</taxon>
    </lineage>
</organism>
<dbReference type="Proteomes" id="UP000327392">
    <property type="component" value="Segment"/>
</dbReference>
<keyword evidence="2" id="KW-1185">Reference proteome</keyword>
<evidence type="ECO:0000313" key="2">
    <source>
        <dbReference type="Proteomes" id="UP000327392"/>
    </source>
</evidence>
<reference evidence="1 2" key="1">
    <citation type="submission" date="2019-07" db="EMBL/GenBank/DDBJ databases">
        <authorList>
            <person name="Mandava P."/>
            <person name="Ferry J.C."/>
            <person name="Fallon S.M."/>
            <person name="Hajdenberg M."/>
            <person name="Sharma E."/>
            <person name="Shaffer C.D."/>
            <person name="Weston-Hafer K.A."/>
            <person name="Garlena R.A."/>
            <person name="Russell D.A."/>
            <person name="Pope W.H."/>
            <person name="Jacobs-Sera D."/>
            <person name="Hatfull G.F."/>
        </authorList>
    </citation>
    <scope>NUCLEOTIDE SEQUENCE [LARGE SCALE GENOMIC DNA]</scope>
</reference>